<evidence type="ECO:0000256" key="1">
    <source>
        <dbReference type="ARBA" id="ARBA00004141"/>
    </source>
</evidence>
<dbReference type="Proteomes" id="UP000258309">
    <property type="component" value="Unassembled WGS sequence"/>
</dbReference>
<dbReference type="InterPro" id="IPR052337">
    <property type="entry name" value="SAT4-like"/>
</dbReference>
<dbReference type="PANTHER" id="PTHR33048:SF114">
    <property type="entry name" value="MEMBRANE PROTEIN PTH11-LIKE, PUTATIVE (AFU_ORTHOLOGUE AFUA_7G06620)-RELATED"/>
    <property type="match status" value="1"/>
</dbReference>
<evidence type="ECO:0000256" key="4">
    <source>
        <dbReference type="ARBA" id="ARBA00023136"/>
    </source>
</evidence>
<dbReference type="EMBL" id="NCSJ02000179">
    <property type="protein sequence ID" value="RFU28034.1"/>
    <property type="molecule type" value="Genomic_DNA"/>
</dbReference>
<evidence type="ECO:0000256" key="6">
    <source>
        <dbReference type="SAM" id="Phobius"/>
    </source>
</evidence>
<comment type="subcellular location">
    <subcellularLocation>
        <location evidence="1">Membrane</location>
        <topology evidence="1">Multi-pass membrane protein</topology>
    </subcellularLocation>
</comment>
<feature type="non-terminal residue" evidence="8">
    <location>
        <position position="1"/>
    </location>
</feature>
<keyword evidence="9" id="KW-1185">Reference proteome</keyword>
<evidence type="ECO:0000259" key="7">
    <source>
        <dbReference type="Pfam" id="PF20684"/>
    </source>
</evidence>
<keyword evidence="2 6" id="KW-0812">Transmembrane</keyword>
<dbReference type="OrthoDB" id="444631at2759"/>
<feature type="non-terminal residue" evidence="8">
    <location>
        <position position="394"/>
    </location>
</feature>
<accession>A0A3E2H3R5</accession>
<dbReference type="OMA" id="CLTSWAF"/>
<keyword evidence="4 6" id="KW-0472">Membrane</keyword>
<dbReference type="InterPro" id="IPR049326">
    <property type="entry name" value="Rhodopsin_dom_fungi"/>
</dbReference>
<organism evidence="8 9">
    <name type="scientific">Scytalidium lignicola</name>
    <name type="common">Hyphomycete</name>
    <dbReference type="NCBI Taxonomy" id="5539"/>
    <lineage>
        <taxon>Eukaryota</taxon>
        <taxon>Fungi</taxon>
        <taxon>Dikarya</taxon>
        <taxon>Ascomycota</taxon>
        <taxon>Pezizomycotina</taxon>
        <taxon>Leotiomycetes</taxon>
        <taxon>Leotiomycetes incertae sedis</taxon>
        <taxon>Scytalidium</taxon>
    </lineage>
</organism>
<feature type="transmembrane region" description="Helical" evidence="6">
    <location>
        <begin position="193"/>
        <end position="217"/>
    </location>
</feature>
<sequence>MAARVLPFDGPRPADFYEVQTTSEKAVVITCSCIVALSMALRTLGRYALSLRAKDTGSGHYLGLDDIFNLIAVLTFYALAVSVLIATDRGMGTHIDRVLWLGGSDALDRYNLAVYICAITYNSVLGFVKLSVLALYRRILQGVPSRTLVIINWCVLGLVATNTLINVFIAAFQCNPIHAAFDSNIKGKCINASAFYIGNAITGIITDLSVYLLSIPIIRPLQINRKRKLAILFTMLVGLLYESTPHLSVLRLHLLTVISSAVVTSCIRLSFLPSLLVNPDSSWAMGVPMDWSVVEPTVGILVSSMPAIRSVTYLWDSARGQSQNSNSTPSHLESRTRGGHIKLDDFNGANDNSHTVVSAKKIVDDDDSERNLIYQGAKIGEGISKTTEIHISRE</sequence>
<dbReference type="AlphaFoldDB" id="A0A3E2H3R5"/>
<evidence type="ECO:0000256" key="3">
    <source>
        <dbReference type="ARBA" id="ARBA00022989"/>
    </source>
</evidence>
<dbReference type="PANTHER" id="PTHR33048">
    <property type="entry name" value="PTH11-LIKE INTEGRAL MEMBRANE PROTEIN (AFU_ORTHOLOGUE AFUA_5G11245)"/>
    <property type="match status" value="1"/>
</dbReference>
<proteinExistence type="inferred from homology"/>
<reference evidence="8 9" key="1">
    <citation type="submission" date="2018-05" db="EMBL/GenBank/DDBJ databases">
        <title>Draft genome sequence of Scytalidium lignicola DSM 105466, a ubiquitous saprotrophic fungus.</title>
        <authorList>
            <person name="Buettner E."/>
            <person name="Gebauer A.M."/>
            <person name="Hofrichter M."/>
            <person name="Liers C."/>
            <person name="Kellner H."/>
        </authorList>
    </citation>
    <scope>NUCLEOTIDE SEQUENCE [LARGE SCALE GENOMIC DNA]</scope>
    <source>
        <strain evidence="8 9">DSM 105466</strain>
    </source>
</reference>
<feature type="transmembrane region" description="Helical" evidence="6">
    <location>
        <begin position="148"/>
        <end position="173"/>
    </location>
</feature>
<dbReference type="Pfam" id="PF20684">
    <property type="entry name" value="Fung_rhodopsin"/>
    <property type="match status" value="1"/>
</dbReference>
<feature type="transmembrane region" description="Helical" evidence="6">
    <location>
        <begin position="26"/>
        <end position="45"/>
    </location>
</feature>
<comment type="similarity">
    <text evidence="5">Belongs to the SAT4 family.</text>
</comment>
<evidence type="ECO:0000256" key="2">
    <source>
        <dbReference type="ARBA" id="ARBA00022692"/>
    </source>
</evidence>
<name>A0A3E2H3R5_SCYLI</name>
<keyword evidence="3 6" id="KW-1133">Transmembrane helix</keyword>
<dbReference type="STRING" id="5539.A0A3E2H3R5"/>
<feature type="transmembrane region" description="Helical" evidence="6">
    <location>
        <begin position="66"/>
        <end position="86"/>
    </location>
</feature>
<protein>
    <recommendedName>
        <fullName evidence="7">Rhodopsin domain-containing protein</fullName>
    </recommendedName>
</protein>
<dbReference type="GO" id="GO:0016020">
    <property type="term" value="C:membrane"/>
    <property type="evidence" value="ECO:0007669"/>
    <property type="project" value="UniProtKB-SubCell"/>
</dbReference>
<evidence type="ECO:0000313" key="9">
    <source>
        <dbReference type="Proteomes" id="UP000258309"/>
    </source>
</evidence>
<feature type="transmembrane region" description="Helical" evidence="6">
    <location>
        <begin position="229"/>
        <end position="248"/>
    </location>
</feature>
<feature type="transmembrane region" description="Helical" evidence="6">
    <location>
        <begin position="112"/>
        <end position="136"/>
    </location>
</feature>
<feature type="domain" description="Rhodopsin" evidence="7">
    <location>
        <begin position="61"/>
        <end position="311"/>
    </location>
</feature>
<evidence type="ECO:0000256" key="5">
    <source>
        <dbReference type="ARBA" id="ARBA00038359"/>
    </source>
</evidence>
<evidence type="ECO:0000313" key="8">
    <source>
        <dbReference type="EMBL" id="RFU28034.1"/>
    </source>
</evidence>
<gene>
    <name evidence="8" type="ORF">B7463_g8304</name>
</gene>
<comment type="caution">
    <text evidence="8">The sequence shown here is derived from an EMBL/GenBank/DDBJ whole genome shotgun (WGS) entry which is preliminary data.</text>
</comment>